<proteinExistence type="predicted"/>
<keyword evidence="2" id="KW-0805">Transcription regulation</keyword>
<dbReference type="InterPro" id="IPR046360">
    <property type="entry name" value="T-box_DNA-bd"/>
</dbReference>
<dbReference type="InterPro" id="IPR018186">
    <property type="entry name" value="TF_T-box_CS"/>
</dbReference>
<sequence length="538" mass="60771">MEPNFSYEVSSKSGNQACGENIEENVMFNIVSTKFLTPAIPSICEASAWEHSYSNRASMTTPVQNGTGFPRTVESERLITVFRKPDCPVIHRPMQTGMNSKMTKAVQTFAKLCVKCVNEKPCRLLNDLTTSAGLHPLLQTAEVCLDNKQLWDMFDALGTEMIVTKAGRRMFPNYHIRITGLQPTAHYLLALDFDLYEEKRYRYSFHTSTWIQAGKADPQLLNRIHLHMDGLAKGSHWMRQPILFDKLKLTNNSFDQNEHIVLNSMHRFIPRLHIICVPHMEQLWVELDGRGLTTSQRFPEFKNLIKTVIFEETKFFAVTAYQNHRITELKIRSNPFAKGFRDCDSGTSSKCSTPFTMTKRKTTSLHQHTGGVKYRRITEVRLSEESGVAFQTATDSRNLNGNFFPKPSEPCLSFVDEAGVLPDTFTGVYPRRKEACQKAKQVKSYGDALRRLEMQPFQIGDSLISTSKNFGASTVGANTYQPFCPTDKTNLCSDVSINTLSSPGANSDSWELFDNASHMYCPVGSISLEAQIFNPIST</sequence>
<dbReference type="GO" id="GO:0005634">
    <property type="term" value="C:nucleus"/>
    <property type="evidence" value="ECO:0007669"/>
    <property type="project" value="UniProtKB-SubCell"/>
</dbReference>
<dbReference type="GO" id="GO:0000978">
    <property type="term" value="F:RNA polymerase II cis-regulatory region sequence-specific DNA binding"/>
    <property type="evidence" value="ECO:0007669"/>
    <property type="project" value="InterPro"/>
</dbReference>
<dbReference type="PROSITE" id="PS50252">
    <property type="entry name" value="TBOX_3"/>
    <property type="match status" value="1"/>
</dbReference>
<dbReference type="PANTHER" id="PTHR11267:SF195">
    <property type="entry name" value="OPTOMOTOR-BLIND-RELATED-GENE-1, ISOFORM A"/>
    <property type="match status" value="1"/>
</dbReference>
<evidence type="ECO:0000256" key="4">
    <source>
        <dbReference type="ARBA" id="ARBA00023163"/>
    </source>
</evidence>
<dbReference type="SUPFAM" id="SSF49417">
    <property type="entry name" value="p53-like transcription factors"/>
    <property type="match status" value="1"/>
</dbReference>
<dbReference type="GO" id="GO:0000785">
    <property type="term" value="C:chromatin"/>
    <property type="evidence" value="ECO:0007669"/>
    <property type="project" value="TreeGrafter"/>
</dbReference>
<dbReference type="GO" id="GO:0001708">
    <property type="term" value="P:cell fate specification"/>
    <property type="evidence" value="ECO:0007669"/>
    <property type="project" value="TreeGrafter"/>
</dbReference>
<evidence type="ECO:0000256" key="5">
    <source>
        <dbReference type="ARBA" id="ARBA00023242"/>
    </source>
</evidence>
<dbReference type="InterPro" id="IPR001699">
    <property type="entry name" value="TF_T-box"/>
</dbReference>
<evidence type="ECO:0000256" key="6">
    <source>
        <dbReference type="PROSITE-ProRule" id="PRU00201"/>
    </source>
</evidence>
<evidence type="ECO:0000256" key="2">
    <source>
        <dbReference type="ARBA" id="ARBA00023015"/>
    </source>
</evidence>
<reference evidence="7 8" key="1">
    <citation type="journal article" date="2018" name="Biotechnol. Adv.">
        <title>Improved genomic resources and new bioinformatic workflow for the carcinogenic parasite Clonorchis sinensis: Biotechnological implications.</title>
        <authorList>
            <person name="Wang D."/>
            <person name="Korhonen P.K."/>
            <person name="Gasser R.B."/>
            <person name="Young N.D."/>
        </authorList>
    </citation>
    <scope>NUCLEOTIDE SEQUENCE [LARGE SCALE GENOMIC DNA]</scope>
    <source>
        <strain evidence="7">Cs-k2</strain>
    </source>
</reference>
<dbReference type="Proteomes" id="UP000286415">
    <property type="component" value="Unassembled WGS sequence"/>
</dbReference>
<evidence type="ECO:0000256" key="3">
    <source>
        <dbReference type="ARBA" id="ARBA00023125"/>
    </source>
</evidence>
<dbReference type="STRING" id="79923.A0A419PCX3"/>
<comment type="caution">
    <text evidence="7">The sequence shown here is derived from an EMBL/GenBank/DDBJ whole genome shotgun (WGS) entry which is preliminary data.</text>
</comment>
<dbReference type="EMBL" id="NIRI02000042">
    <property type="protein sequence ID" value="KAG5451901.1"/>
    <property type="molecule type" value="Genomic_DNA"/>
</dbReference>
<dbReference type="PRINTS" id="PR00937">
    <property type="entry name" value="TBOX"/>
</dbReference>
<evidence type="ECO:0000313" key="7">
    <source>
        <dbReference type="EMBL" id="KAG5451901.1"/>
    </source>
</evidence>
<dbReference type="InterPro" id="IPR008967">
    <property type="entry name" value="p53-like_TF_DNA-bd_sf"/>
</dbReference>
<dbReference type="GO" id="GO:0045893">
    <property type="term" value="P:positive regulation of DNA-templated transcription"/>
    <property type="evidence" value="ECO:0007669"/>
    <property type="project" value="InterPro"/>
</dbReference>
<keyword evidence="3 6" id="KW-0238">DNA-binding</keyword>
<dbReference type="AlphaFoldDB" id="A0A419PCX3"/>
<name>A0A419PCX3_CLOSI</name>
<evidence type="ECO:0000256" key="1">
    <source>
        <dbReference type="ARBA" id="ARBA00004123"/>
    </source>
</evidence>
<dbReference type="InterPro" id="IPR036960">
    <property type="entry name" value="T-box_sf"/>
</dbReference>
<reference evidence="7 8" key="2">
    <citation type="journal article" date="2021" name="Genomics">
        <title>High-quality reference genome for Clonorchis sinensis.</title>
        <authorList>
            <person name="Young N.D."/>
            <person name="Stroehlein A.J."/>
            <person name="Kinkar L."/>
            <person name="Wang T."/>
            <person name="Sohn W.M."/>
            <person name="Chang B.C.H."/>
            <person name="Kaur P."/>
            <person name="Weisz D."/>
            <person name="Dudchenko O."/>
            <person name="Aiden E.L."/>
            <person name="Korhonen P.K."/>
            <person name="Gasser R.B."/>
        </authorList>
    </citation>
    <scope>NUCLEOTIDE SEQUENCE [LARGE SCALE GENOMIC DNA]</scope>
    <source>
        <strain evidence="7">Cs-k2</strain>
    </source>
</reference>
<dbReference type="OrthoDB" id="7442607at2759"/>
<dbReference type="Gene3D" id="2.60.40.820">
    <property type="entry name" value="Transcription factor, T-box"/>
    <property type="match status" value="1"/>
</dbReference>
<comment type="subcellular location">
    <subcellularLocation>
        <location evidence="1 6">Nucleus</location>
    </subcellularLocation>
</comment>
<dbReference type="InParanoid" id="A0A419PCX3"/>
<keyword evidence="4" id="KW-0804">Transcription</keyword>
<comment type="caution">
    <text evidence="6">Lacks conserved residue(s) required for the propagation of feature annotation.</text>
</comment>
<dbReference type="PROSITE" id="PS01283">
    <property type="entry name" value="TBOX_1"/>
    <property type="match status" value="1"/>
</dbReference>
<accession>A0A419PCX3</accession>
<organism evidence="7 8">
    <name type="scientific">Clonorchis sinensis</name>
    <name type="common">Chinese liver fluke</name>
    <dbReference type="NCBI Taxonomy" id="79923"/>
    <lineage>
        <taxon>Eukaryota</taxon>
        <taxon>Metazoa</taxon>
        <taxon>Spiralia</taxon>
        <taxon>Lophotrochozoa</taxon>
        <taxon>Platyhelminthes</taxon>
        <taxon>Trematoda</taxon>
        <taxon>Digenea</taxon>
        <taxon>Opisthorchiida</taxon>
        <taxon>Opisthorchiata</taxon>
        <taxon>Opisthorchiidae</taxon>
        <taxon>Clonorchis</taxon>
    </lineage>
</organism>
<evidence type="ECO:0000313" key="8">
    <source>
        <dbReference type="Proteomes" id="UP000286415"/>
    </source>
</evidence>
<dbReference type="SMART" id="SM00425">
    <property type="entry name" value="TBOX"/>
    <property type="match status" value="1"/>
</dbReference>
<dbReference type="Pfam" id="PF00907">
    <property type="entry name" value="T-box"/>
    <property type="match status" value="1"/>
</dbReference>
<dbReference type="PANTHER" id="PTHR11267">
    <property type="entry name" value="T-BOX PROTEIN-RELATED"/>
    <property type="match status" value="1"/>
</dbReference>
<dbReference type="GO" id="GO:0000981">
    <property type="term" value="F:DNA-binding transcription factor activity, RNA polymerase II-specific"/>
    <property type="evidence" value="ECO:0007669"/>
    <property type="project" value="TreeGrafter"/>
</dbReference>
<protein>
    <submittedName>
        <fullName evidence="7">T-box transcription factor TBX1-A</fullName>
    </submittedName>
</protein>
<gene>
    <name evidence="7" type="ORF">CSKR_111281</name>
</gene>
<keyword evidence="8" id="KW-1185">Reference proteome</keyword>
<keyword evidence="5 6" id="KW-0539">Nucleus</keyword>